<reference evidence="1" key="1">
    <citation type="submission" date="2021-01" db="EMBL/GenBank/DDBJ databases">
        <title>Fulvivirga kasyanovii gen. nov., sp nov., a novel member of the phylum Bacteroidetes isolated from seawater in a mussel farm.</title>
        <authorList>
            <person name="Zhao L.-H."/>
            <person name="Wang Z.-J."/>
        </authorList>
    </citation>
    <scope>NUCLEOTIDE SEQUENCE</scope>
    <source>
        <strain evidence="1">2943</strain>
    </source>
</reference>
<dbReference type="EMBL" id="JAESIY010000008">
    <property type="protein sequence ID" value="MBL3657617.1"/>
    <property type="molecule type" value="Genomic_DNA"/>
</dbReference>
<comment type="caution">
    <text evidence="1">The sequence shown here is derived from an EMBL/GenBank/DDBJ whole genome shotgun (WGS) entry which is preliminary data.</text>
</comment>
<evidence type="ECO:0008006" key="3">
    <source>
        <dbReference type="Google" id="ProtNLM"/>
    </source>
</evidence>
<dbReference type="RefSeq" id="WP_202245399.1">
    <property type="nucleotide sequence ID" value="NZ_JAESIY010000008.1"/>
</dbReference>
<accession>A0A937F717</accession>
<sequence>MIDILRYKLLIVVLLLFSCKKSRQLNETVDIEKDKGKNEKKGAVQPPKYYYVINNMAHLYEDTDSEPSDTLHFLEPIKVIDYKLNRNGDAYVCKVETLDGNIGYLSSEDFKSYSELSDRFNMEGLDEKSIEGGRRLSAKEGTLRLIQGLDNRPSTDYHYTIFNMVTLYEEPSFTSEKVVDLKYLAPVEVMEKLEGKEEVVVEVEKSESVQGNWCKVKILNGTQGYVFDGFIRSFTQLPDKLLPKGIETDELLINGKLKAVTSLDQFIDVLGKPDSIRYYNIIEGYNEVGDITRQQKDGVLYVIENVDQILEYGDGGWIYDDLRVHFYYKAGIEYEELEGEVSFSNIDFTKNNNFLLYNGFKIDSSTSFIEIAKLFPIHTINARISDDDDASTSYEFCGRRDKNQAADIYWILSCSRNAEQFFVYWYD</sequence>
<gene>
    <name evidence="1" type="ORF">JL102_15820</name>
</gene>
<proteinExistence type="predicted"/>
<name>A0A937F717_9BACT</name>
<evidence type="ECO:0000313" key="2">
    <source>
        <dbReference type="Proteomes" id="UP000659388"/>
    </source>
</evidence>
<dbReference type="Gene3D" id="2.30.30.40">
    <property type="entry name" value="SH3 Domains"/>
    <property type="match status" value="1"/>
</dbReference>
<evidence type="ECO:0000313" key="1">
    <source>
        <dbReference type="EMBL" id="MBL3657617.1"/>
    </source>
</evidence>
<dbReference type="AlphaFoldDB" id="A0A937F717"/>
<keyword evidence="2" id="KW-1185">Reference proteome</keyword>
<dbReference type="PROSITE" id="PS51257">
    <property type="entry name" value="PROKAR_LIPOPROTEIN"/>
    <property type="match status" value="1"/>
</dbReference>
<organism evidence="1 2">
    <name type="scientific">Fulvivirga sediminis</name>
    <dbReference type="NCBI Taxonomy" id="2803949"/>
    <lineage>
        <taxon>Bacteria</taxon>
        <taxon>Pseudomonadati</taxon>
        <taxon>Bacteroidota</taxon>
        <taxon>Cytophagia</taxon>
        <taxon>Cytophagales</taxon>
        <taxon>Fulvivirgaceae</taxon>
        <taxon>Fulvivirga</taxon>
    </lineage>
</organism>
<dbReference type="Proteomes" id="UP000659388">
    <property type="component" value="Unassembled WGS sequence"/>
</dbReference>
<protein>
    <recommendedName>
        <fullName evidence="3">SH3 domain-containing protein</fullName>
    </recommendedName>
</protein>